<keyword evidence="16" id="KW-0175">Coiled coil</keyword>
<evidence type="ECO:0000256" key="9">
    <source>
        <dbReference type="ARBA" id="ARBA00022917"/>
    </source>
</evidence>
<dbReference type="PRINTS" id="PR00986">
    <property type="entry name" value="TRNASYNTHVAL"/>
</dbReference>
<dbReference type="InterPro" id="IPR009080">
    <property type="entry name" value="tRNAsynth_Ia_anticodon-bd"/>
</dbReference>
<proteinExistence type="inferred from homology"/>
<dbReference type="InterPro" id="IPR016491">
    <property type="entry name" value="Septin"/>
</dbReference>
<gene>
    <name evidence="19" type="ORF">EW145_g1964</name>
</gene>
<keyword evidence="6 15" id="KW-0436">Ligase</keyword>
<comment type="similarity">
    <text evidence="14">Belongs to the TRAFAC class TrmE-Era-EngA-EngB-Septin-like GTPase superfamily. Septin GTPase family.</text>
</comment>
<dbReference type="Gene3D" id="3.90.740.10">
    <property type="entry name" value="Valyl/Leucyl/Isoleucyl-tRNA synthetase, editing domain"/>
    <property type="match status" value="1"/>
</dbReference>
<evidence type="ECO:0000313" key="19">
    <source>
        <dbReference type="EMBL" id="THH09498.1"/>
    </source>
</evidence>
<dbReference type="FunFam" id="3.40.50.620:FF:000020">
    <property type="entry name" value="Valine--tRNA ligase, mitochondrial"/>
    <property type="match status" value="1"/>
</dbReference>
<dbReference type="GO" id="GO:0004832">
    <property type="term" value="F:valine-tRNA ligase activity"/>
    <property type="evidence" value="ECO:0007669"/>
    <property type="project" value="UniProtKB-EC"/>
</dbReference>
<feature type="compositionally biased region" description="Low complexity" evidence="17">
    <location>
        <begin position="1"/>
        <end position="22"/>
    </location>
</feature>
<keyword evidence="7 14" id="KW-0547">Nucleotide-binding</keyword>
<dbReference type="InterPro" id="IPR027417">
    <property type="entry name" value="P-loop_NTPase"/>
</dbReference>
<dbReference type="EMBL" id="SGPK01000061">
    <property type="protein sequence ID" value="THH09498.1"/>
    <property type="molecule type" value="Genomic_DNA"/>
</dbReference>
<evidence type="ECO:0000256" key="5">
    <source>
        <dbReference type="ARBA" id="ARBA00022490"/>
    </source>
</evidence>
<reference evidence="19 20" key="1">
    <citation type="submission" date="2019-02" db="EMBL/GenBank/DDBJ databases">
        <title>Genome sequencing of the rare red list fungi Phellinidium pouzarii.</title>
        <authorList>
            <person name="Buettner E."/>
            <person name="Kellner H."/>
        </authorList>
    </citation>
    <scope>NUCLEOTIDE SEQUENCE [LARGE SCALE GENOMIC DNA]</scope>
    <source>
        <strain evidence="19 20">DSM 108285</strain>
    </source>
</reference>
<dbReference type="GO" id="GO:0005739">
    <property type="term" value="C:mitochondrion"/>
    <property type="evidence" value="ECO:0007669"/>
    <property type="project" value="UniProtKB-SubCell"/>
</dbReference>
<keyword evidence="5" id="KW-0963">Cytoplasm</keyword>
<evidence type="ECO:0000256" key="1">
    <source>
        <dbReference type="ARBA" id="ARBA00004173"/>
    </source>
</evidence>
<feature type="compositionally biased region" description="Basic and acidic residues" evidence="17">
    <location>
        <begin position="51"/>
        <end position="65"/>
    </location>
</feature>
<dbReference type="GO" id="GO:0006438">
    <property type="term" value="P:valyl-tRNA aminoacylation"/>
    <property type="evidence" value="ECO:0007669"/>
    <property type="project" value="InterPro"/>
</dbReference>
<dbReference type="CDD" id="cd00817">
    <property type="entry name" value="ValRS_core"/>
    <property type="match status" value="1"/>
</dbReference>
<evidence type="ECO:0000256" key="12">
    <source>
        <dbReference type="ARBA" id="ARBA00040837"/>
    </source>
</evidence>
<dbReference type="InterPro" id="IPR037118">
    <property type="entry name" value="Val-tRNA_synth_C_sf"/>
</dbReference>
<dbReference type="SUPFAM" id="SSF52374">
    <property type="entry name" value="Nucleotidylyl transferase"/>
    <property type="match status" value="1"/>
</dbReference>
<dbReference type="Pfam" id="PF00735">
    <property type="entry name" value="Septin"/>
    <property type="match status" value="1"/>
</dbReference>
<evidence type="ECO:0000313" key="20">
    <source>
        <dbReference type="Proteomes" id="UP000308199"/>
    </source>
</evidence>
<accession>A0A4S4LEG0</accession>
<dbReference type="GO" id="GO:0002161">
    <property type="term" value="F:aminoacyl-tRNA deacylase activity"/>
    <property type="evidence" value="ECO:0007669"/>
    <property type="project" value="InterPro"/>
</dbReference>
<keyword evidence="20" id="KW-1185">Reference proteome</keyword>
<dbReference type="OrthoDB" id="629407at2759"/>
<dbReference type="InterPro" id="IPR002303">
    <property type="entry name" value="Valyl-tRNA_ligase"/>
</dbReference>
<keyword evidence="8 15" id="KW-0067">ATP-binding</keyword>
<dbReference type="PANTHER" id="PTHR11946:SF109">
    <property type="entry name" value="VALINE--TRNA LIGASE"/>
    <property type="match status" value="1"/>
</dbReference>
<feature type="compositionally biased region" description="Basic and acidic residues" evidence="17">
    <location>
        <begin position="24"/>
        <end position="37"/>
    </location>
</feature>
<dbReference type="Gene3D" id="1.10.287.380">
    <property type="entry name" value="Valyl-tRNA synthetase, C-terminal domain"/>
    <property type="match status" value="1"/>
</dbReference>
<dbReference type="InterPro" id="IPR009008">
    <property type="entry name" value="Val/Leu/Ile-tRNA-synth_edit"/>
</dbReference>
<evidence type="ECO:0000256" key="7">
    <source>
        <dbReference type="ARBA" id="ARBA00022741"/>
    </source>
</evidence>
<dbReference type="GO" id="GO:0005938">
    <property type="term" value="C:cell cortex"/>
    <property type="evidence" value="ECO:0007669"/>
    <property type="project" value="UniProtKB-ARBA"/>
</dbReference>
<evidence type="ECO:0000256" key="16">
    <source>
        <dbReference type="SAM" id="Coils"/>
    </source>
</evidence>
<feature type="region of interest" description="Disordered" evidence="17">
    <location>
        <begin position="1"/>
        <end position="81"/>
    </location>
</feature>
<evidence type="ECO:0000256" key="17">
    <source>
        <dbReference type="SAM" id="MobiDB-lite"/>
    </source>
</evidence>
<dbReference type="Pfam" id="PF08264">
    <property type="entry name" value="Anticodon_1"/>
    <property type="match status" value="1"/>
</dbReference>
<comment type="subcellular location">
    <subcellularLocation>
        <location evidence="2">Cytoplasm</location>
    </subcellularLocation>
    <subcellularLocation>
        <location evidence="1">Mitochondrion</location>
    </subcellularLocation>
</comment>
<keyword evidence="9 15" id="KW-0648">Protein biosynthesis</keyword>
<dbReference type="GO" id="GO:0005829">
    <property type="term" value="C:cytosol"/>
    <property type="evidence" value="ECO:0007669"/>
    <property type="project" value="TreeGrafter"/>
</dbReference>
<feature type="coiled-coil region" evidence="16">
    <location>
        <begin position="1377"/>
        <end position="1436"/>
    </location>
</feature>
<dbReference type="FunFam" id="1.10.730.10:FF:000009">
    <property type="entry name" value="Valine--tRNA ligase, mitochondrial"/>
    <property type="match status" value="1"/>
</dbReference>
<dbReference type="HAMAP" id="MF_02004">
    <property type="entry name" value="Val_tRNA_synth_type1"/>
    <property type="match status" value="1"/>
</dbReference>
<dbReference type="EC" id="6.1.1.9" evidence="4"/>
<dbReference type="PROSITE" id="PS00178">
    <property type="entry name" value="AA_TRNA_LIGASE_I"/>
    <property type="match status" value="1"/>
</dbReference>
<evidence type="ECO:0000256" key="3">
    <source>
        <dbReference type="ARBA" id="ARBA00005594"/>
    </source>
</evidence>
<dbReference type="PANTHER" id="PTHR11946">
    <property type="entry name" value="VALYL-TRNA SYNTHETASES"/>
    <property type="match status" value="1"/>
</dbReference>
<organism evidence="19 20">
    <name type="scientific">Phellinidium pouzarii</name>
    <dbReference type="NCBI Taxonomy" id="167371"/>
    <lineage>
        <taxon>Eukaryota</taxon>
        <taxon>Fungi</taxon>
        <taxon>Dikarya</taxon>
        <taxon>Basidiomycota</taxon>
        <taxon>Agaricomycotina</taxon>
        <taxon>Agaricomycetes</taxon>
        <taxon>Hymenochaetales</taxon>
        <taxon>Hymenochaetaceae</taxon>
        <taxon>Phellinidium</taxon>
    </lineage>
</organism>
<protein>
    <recommendedName>
        <fullName evidence="12">Valine--tRNA ligase, mitochondrial</fullName>
        <ecNumber evidence="4">6.1.1.9</ecNumber>
    </recommendedName>
    <alternativeName>
        <fullName evidence="11">Valyl-tRNA synthetase</fullName>
    </alternativeName>
</protein>
<dbReference type="SUPFAM" id="SSF52540">
    <property type="entry name" value="P-loop containing nucleoside triphosphate hydrolases"/>
    <property type="match status" value="1"/>
</dbReference>
<dbReference type="GO" id="GO:0032156">
    <property type="term" value="C:septin cytoskeleton"/>
    <property type="evidence" value="ECO:0007669"/>
    <property type="project" value="UniProtKB-ARBA"/>
</dbReference>
<evidence type="ECO:0000256" key="8">
    <source>
        <dbReference type="ARBA" id="ARBA00022840"/>
    </source>
</evidence>
<comment type="caution">
    <text evidence="19">The sequence shown here is derived from an EMBL/GenBank/DDBJ whole genome shotgun (WGS) entry which is preliminary data.</text>
</comment>
<dbReference type="InterPro" id="IPR014729">
    <property type="entry name" value="Rossmann-like_a/b/a_fold"/>
</dbReference>
<dbReference type="SUPFAM" id="SSF50677">
    <property type="entry name" value="ValRS/IleRS/LeuRS editing domain"/>
    <property type="match status" value="1"/>
</dbReference>
<evidence type="ECO:0000256" key="11">
    <source>
        <dbReference type="ARBA" id="ARBA00029936"/>
    </source>
</evidence>
<dbReference type="FunFam" id="3.40.50.620:FF:000078">
    <property type="entry name" value="Valine--tRNA ligase, mitochondrial"/>
    <property type="match status" value="1"/>
</dbReference>
<dbReference type="NCBIfam" id="NF004349">
    <property type="entry name" value="PRK05729.1"/>
    <property type="match status" value="1"/>
</dbReference>
<evidence type="ECO:0000256" key="2">
    <source>
        <dbReference type="ARBA" id="ARBA00004496"/>
    </source>
</evidence>
<evidence type="ECO:0000256" key="4">
    <source>
        <dbReference type="ARBA" id="ARBA00013169"/>
    </source>
</evidence>
<feature type="domain" description="Septin-type G" evidence="18">
    <location>
        <begin position="1087"/>
        <end position="1360"/>
    </location>
</feature>
<feature type="coiled-coil region" evidence="16">
    <location>
        <begin position="977"/>
        <end position="1046"/>
    </location>
</feature>
<dbReference type="InterPro" id="IPR030379">
    <property type="entry name" value="G_SEPTIN_dom"/>
</dbReference>
<comment type="similarity">
    <text evidence="3 15">Belongs to the class-I aminoacyl-tRNA synthetase family.</text>
</comment>
<dbReference type="FunFam" id="3.40.50.300:FF:000238">
    <property type="entry name" value="Cell division control 12"/>
    <property type="match status" value="1"/>
</dbReference>
<evidence type="ECO:0000256" key="14">
    <source>
        <dbReference type="RuleBase" id="RU004560"/>
    </source>
</evidence>
<keyword evidence="14" id="KW-0342">GTP-binding</keyword>
<dbReference type="SUPFAM" id="SSF47323">
    <property type="entry name" value="Anticodon-binding domain of a subclass of class I aminoacyl-tRNA synthetases"/>
    <property type="match status" value="1"/>
</dbReference>
<dbReference type="InterPro" id="IPR013155">
    <property type="entry name" value="M/V/L/I-tRNA-synth_anticd-bd"/>
</dbReference>
<dbReference type="GO" id="GO:0005524">
    <property type="term" value="F:ATP binding"/>
    <property type="evidence" value="ECO:0007669"/>
    <property type="project" value="UniProtKB-KW"/>
</dbReference>
<dbReference type="Pfam" id="PF00133">
    <property type="entry name" value="tRNA-synt_1"/>
    <property type="match status" value="1"/>
</dbReference>
<dbReference type="InterPro" id="IPR001412">
    <property type="entry name" value="aa-tRNA-synth_I_CS"/>
</dbReference>
<evidence type="ECO:0000256" key="10">
    <source>
        <dbReference type="ARBA" id="ARBA00023146"/>
    </source>
</evidence>
<evidence type="ECO:0000256" key="15">
    <source>
        <dbReference type="RuleBase" id="RU363035"/>
    </source>
</evidence>
<keyword evidence="10 15" id="KW-0030">Aminoacyl-tRNA synthetase</keyword>
<comment type="catalytic activity">
    <reaction evidence="13">
        <text>tRNA(Val) + L-valine + ATP = L-valyl-tRNA(Val) + AMP + diphosphate</text>
        <dbReference type="Rhea" id="RHEA:10704"/>
        <dbReference type="Rhea" id="RHEA-COMP:9672"/>
        <dbReference type="Rhea" id="RHEA-COMP:9708"/>
        <dbReference type="ChEBI" id="CHEBI:30616"/>
        <dbReference type="ChEBI" id="CHEBI:33019"/>
        <dbReference type="ChEBI" id="CHEBI:57762"/>
        <dbReference type="ChEBI" id="CHEBI:78442"/>
        <dbReference type="ChEBI" id="CHEBI:78537"/>
        <dbReference type="ChEBI" id="CHEBI:456215"/>
        <dbReference type="EC" id="6.1.1.9"/>
    </reaction>
</comment>
<dbReference type="PROSITE" id="PS51719">
    <property type="entry name" value="G_SEPTIN"/>
    <property type="match status" value="1"/>
</dbReference>
<dbReference type="Gene3D" id="3.40.50.620">
    <property type="entry name" value="HUPs"/>
    <property type="match status" value="2"/>
</dbReference>
<dbReference type="CDD" id="cd01850">
    <property type="entry name" value="CDC_Septin"/>
    <property type="match status" value="1"/>
</dbReference>
<evidence type="ECO:0000259" key="18">
    <source>
        <dbReference type="PROSITE" id="PS51719"/>
    </source>
</evidence>
<dbReference type="NCBIfam" id="TIGR00422">
    <property type="entry name" value="valS"/>
    <property type="match status" value="1"/>
</dbReference>
<sequence>MADTPAAAAPPVDGAPNPNSKSAAKKEAKRLEREAKLAAKTVKSGASAVVGEKKQREKKEKKDEEAPFVNTTPKGHKKDMTVPMSSGYDPIAIESAWYDWWEAQGFFAPQTLPDGSPKPEGKFVIPAPPPNVTGSLHIGHALTTALQDTLIRWNRMLGKTTLFAPGFDHAGISTQSVVEKRLYKSSGKTRHDLGRERFLETVLDWKNDYQGRITGQLKRLGGSYDWNRVAFTMDENLSKAVIETFCRLHEDGILYRANRLVNWCVHLNTTLSNLEVDQKQLTGRTLLNVPGYDAKERFEFGVLTSFAYPLEGSDEKIIVATTRPETMLGDTAIAVHPDDDRYKHLHGKFALHPFIDRRIPIVTDAEVVDMEFGTGAVKITPAHDQNDYEVGVRHKLDFINILNDDGTFNSNAGKRFAGMKRFHARTQVVQALKDAGLYVETKDNPMQIPVCSKSGDVIEPVLKAQWWVNCKPLAEEALKRTRAGELVINPKTSEAEWFRWLENIQDWCISRQLWWGHRCPAYFVRIEGKYQDYKDGKNWVVGRNLEEVTGRAKVLAAGSKFTLEQDEDVLDTWFSSGLWPFSIMGWPEKTADLAHYYPSSVLETGWDIIFFWVARMVLLGIKLTGRMPFSEVFCHAMIRDAHGRKMSKSLGNVIDPVDVIQGLPLEKLHEKLYEGNLDDKEINKAKQGQKKDFPKGIPQCGTDALRFALCAYTSTNRDINLEILRVEGYRKFCNKIFNATKFAMLKLDETFAPEPIAKPTGKESLVEKWIFHKLNFAAEEVNKNLTDRNFMFATTAVYNFWLYELCDVYIEAMKPMTDESASVETRRSAQNTLYTCLDYGLRLLHPFMPFVTEELWQRLPRRPNDPTPSIMISFFPVSDNAFVFEKAEKEFDLVFNALRTGRSLAAQYNLQSDIQLFILAQNDAEAVTFESQLPTIVALTKGCKSAKLARSLQDIPAGCGSVVLTPTVAVHILVRGLVDLEAEISKCEKKLEISQLSAEKLRKIAAVPDYEMTVPENVRAANEEKLRTYEAEIENLQLSKESFAKLKPPRHNVYVHPSSFRWYRYRQFAESRSRICVFQKHKIVAKKGAHFTVMVVGESGLGKTTLINTLFATELCSPKNYNRRHQKQLDKLTEVEIIKAELEEKQFKVKLTVIDTPGFGDYVNNRDSWVPIIDFVDDQHETYMRQEQQPQRIDKSDLRVHACLYFIRPTGHTLKPLDIEVMKRLGTRVNLIPVVAKADTLTQNDLAVFKQRIREVITIQGIRIYQPPIDTDDESSAEHARILNDAMPFSIIGSTEDVKTPDGRVVKGREYLWGVAEVENENHCDFRKLRSLLIRTHMLDLISTTEELHYENYRQQQMETRKFGEPKVKKLDNPKFKEEEESLRKRFTEQVKAEEARFRQWEQHLIAERDRLNKDLESAHADIKRLEADLDNLQVGYGRSSTRR</sequence>
<dbReference type="InterPro" id="IPR033705">
    <property type="entry name" value="Anticodon_Ia_Val"/>
</dbReference>
<evidence type="ECO:0000256" key="6">
    <source>
        <dbReference type="ARBA" id="ARBA00022598"/>
    </source>
</evidence>
<dbReference type="Gene3D" id="3.40.50.300">
    <property type="entry name" value="P-loop containing nucleotide triphosphate hydrolases"/>
    <property type="match status" value="1"/>
</dbReference>
<dbReference type="InterPro" id="IPR002300">
    <property type="entry name" value="aa-tRNA-synth_Ia"/>
</dbReference>
<dbReference type="CDD" id="cd07962">
    <property type="entry name" value="Anticodon_Ia_Val"/>
    <property type="match status" value="1"/>
</dbReference>
<name>A0A4S4LEG0_9AGAM</name>
<dbReference type="Proteomes" id="UP000308199">
    <property type="component" value="Unassembled WGS sequence"/>
</dbReference>
<dbReference type="FunFam" id="3.90.740.10:FF:000005">
    <property type="entry name" value="Valine--tRNA ligase, mitochondrial"/>
    <property type="match status" value="1"/>
</dbReference>
<dbReference type="Gene3D" id="1.10.730.10">
    <property type="entry name" value="Isoleucyl-tRNA Synthetase, Domain 1"/>
    <property type="match status" value="1"/>
</dbReference>
<evidence type="ECO:0000256" key="13">
    <source>
        <dbReference type="ARBA" id="ARBA00047552"/>
    </source>
</evidence>
<dbReference type="GO" id="GO:0005525">
    <property type="term" value="F:GTP binding"/>
    <property type="evidence" value="ECO:0007669"/>
    <property type="project" value="UniProtKB-KW"/>
</dbReference>